<dbReference type="AlphaFoldDB" id="A0A0A5FYK4"/>
<dbReference type="PANTHER" id="PTHR36039:SF2">
    <property type="entry name" value="RNA LIGASE_CYCLIC NUCLEOTIDE PHOSPHODIESTERASE FAMILY PROTEIN"/>
    <property type="match status" value="1"/>
</dbReference>
<evidence type="ECO:0000313" key="1">
    <source>
        <dbReference type="EMBL" id="KGX84879.1"/>
    </source>
</evidence>
<proteinExistence type="predicted"/>
<evidence type="ECO:0000313" key="2">
    <source>
        <dbReference type="Proteomes" id="UP000030403"/>
    </source>
</evidence>
<dbReference type="InterPro" id="IPR009097">
    <property type="entry name" value="Cyclic_Pdiesterase"/>
</dbReference>
<dbReference type="OrthoDB" id="463286at2"/>
<reference evidence="1 2" key="1">
    <citation type="submission" date="2013-08" db="EMBL/GenBank/DDBJ databases">
        <authorList>
            <person name="Huang J."/>
            <person name="Wang G."/>
        </authorList>
    </citation>
    <scope>NUCLEOTIDE SEQUENCE [LARGE SCALE GENOMIC DNA]</scope>
    <source>
        <strain evidence="1 2">BH030004</strain>
    </source>
</reference>
<dbReference type="PANTHER" id="PTHR36039">
    <property type="match status" value="1"/>
</dbReference>
<keyword evidence="2" id="KW-1185">Reference proteome</keyword>
<sequence>MYAVVGYFGPQTEEQIQAIWKDLSEQGISDYAYRVGGNRPHITFAGYDEVDESSFITDLESYYNDKEAVDVEMNVLGTFIGSSTLFITPIMTKELLNFHCDHHEAFHSYQDNPESLYQPGKWIPHCTIANYLDGDALQQAFDYCSKQLTPLKATIQEISLIKVVREEGEVKEAVNLFSVTLK</sequence>
<organism evidence="1 2">
    <name type="scientific">Pontibacillus marinus BH030004 = DSM 16465</name>
    <dbReference type="NCBI Taxonomy" id="1385511"/>
    <lineage>
        <taxon>Bacteria</taxon>
        <taxon>Bacillati</taxon>
        <taxon>Bacillota</taxon>
        <taxon>Bacilli</taxon>
        <taxon>Bacillales</taxon>
        <taxon>Bacillaceae</taxon>
        <taxon>Pontibacillus</taxon>
    </lineage>
</organism>
<dbReference type="RefSeq" id="WP_027445622.1">
    <property type="nucleotide sequence ID" value="NZ_AULJ01000012.1"/>
</dbReference>
<dbReference type="eggNOG" id="COG1514">
    <property type="taxonomic scope" value="Bacteria"/>
</dbReference>
<dbReference type="Proteomes" id="UP000030403">
    <property type="component" value="Unassembled WGS sequence"/>
</dbReference>
<dbReference type="EMBL" id="AVPF01000047">
    <property type="protein sequence ID" value="KGX84879.1"/>
    <property type="molecule type" value="Genomic_DNA"/>
</dbReference>
<dbReference type="SUPFAM" id="SSF55144">
    <property type="entry name" value="LigT-like"/>
    <property type="match status" value="1"/>
</dbReference>
<protein>
    <recommendedName>
        <fullName evidence="3">2'-5' RNA ligase</fullName>
    </recommendedName>
</protein>
<dbReference type="Pfam" id="PF13563">
    <property type="entry name" value="2_5_RNA_ligase2"/>
    <property type="match status" value="1"/>
</dbReference>
<gene>
    <name evidence="1" type="ORF">N783_15830</name>
</gene>
<name>A0A0A5FYK4_9BACI</name>
<dbReference type="Gene3D" id="3.90.1140.10">
    <property type="entry name" value="Cyclic phosphodiesterase"/>
    <property type="match status" value="1"/>
</dbReference>
<comment type="caution">
    <text evidence="1">The sequence shown here is derived from an EMBL/GenBank/DDBJ whole genome shotgun (WGS) entry which is preliminary data.</text>
</comment>
<accession>A0A0A5FYK4</accession>
<dbReference type="STRING" id="1385511.GCA_000425225_01272"/>
<evidence type="ECO:0008006" key="3">
    <source>
        <dbReference type="Google" id="ProtNLM"/>
    </source>
</evidence>